<dbReference type="EMBL" id="JANARS010000001">
    <property type="protein sequence ID" value="MCP3420891.1"/>
    <property type="molecule type" value="Genomic_DNA"/>
</dbReference>
<proteinExistence type="predicted"/>
<sequence length="294" mass="32100">MELTAHQRIVEAAAMYRSGVVTGWAALAWTNARWFGEDDAAPVPIALGIGHGGGTQKHLAVTDQEFLPPGEVMRIDGLRITTPVRSVTYEMRRAATLTCALEIADMACYSDLVSRDEIARYCLTELPIQTGVGMVRDALPHIRENAWSPAEVRMRGIWLAARPGATLMCNAPVFSRNGVHLATPDLLDPVAGVYGEYEGSLHLLGERRAADVAREEKLRSAGLEGATMVASDAGNLTNFLARLEGAHSRAIERSGARAWTLEKPAWWIDTSTVAARRALSAAQRERLLRYRRAA</sequence>
<name>A0ABT1KWA6_9ACTN</name>
<evidence type="ECO:0000313" key="1">
    <source>
        <dbReference type="EMBL" id="MCP3420891.1"/>
    </source>
</evidence>
<evidence type="ECO:0000313" key="2">
    <source>
        <dbReference type="Proteomes" id="UP001204524"/>
    </source>
</evidence>
<comment type="caution">
    <text evidence="1">The sequence shown here is derived from an EMBL/GenBank/DDBJ whole genome shotgun (WGS) entry which is preliminary data.</text>
</comment>
<reference evidence="1 2" key="1">
    <citation type="submission" date="2022-06" db="EMBL/GenBank/DDBJ databases">
        <authorList>
            <person name="So Y."/>
        </authorList>
    </citation>
    <scope>NUCLEOTIDE SEQUENCE [LARGE SCALE GENOMIC DNA]</scope>
    <source>
        <strain evidence="1 2">STR3</strain>
    </source>
</reference>
<protein>
    <submittedName>
        <fullName evidence="1">Uncharacterized protein</fullName>
    </submittedName>
</protein>
<keyword evidence="2" id="KW-1185">Reference proteome</keyword>
<dbReference type="RefSeq" id="WP_254180110.1">
    <property type="nucleotide sequence ID" value="NZ_JANARS010000001.1"/>
</dbReference>
<organism evidence="1 2">
    <name type="scientific">Nocardioides pinisoli</name>
    <dbReference type="NCBI Taxonomy" id="2950279"/>
    <lineage>
        <taxon>Bacteria</taxon>
        <taxon>Bacillati</taxon>
        <taxon>Actinomycetota</taxon>
        <taxon>Actinomycetes</taxon>
        <taxon>Propionibacteriales</taxon>
        <taxon>Nocardioidaceae</taxon>
        <taxon>Nocardioides</taxon>
    </lineage>
</organism>
<dbReference type="Proteomes" id="UP001204524">
    <property type="component" value="Unassembled WGS sequence"/>
</dbReference>
<gene>
    <name evidence="1" type="ORF">NCI01_03705</name>
</gene>
<accession>A0ABT1KWA6</accession>